<sequence length="484" mass="52624">MSSKGQHRQVSLSVLLERESANVKIEKPEIVHGLANQSKKGEDFTLFKTECQRTVGDGVTTFSVFGLFDGHNGPTAAIYSKENLLNNVLNAIPPDLNTDEWVAALPRALVAGFVKTDKDFQEKAKISGTTVTLVIIQGWVITVASVGDSRCIFDSAVGGIYYLSADHRLECNEEERGRITASGGGIGRVNTGGGTEIGPLRCWPGGLCLSRSIGDKDVGEFIVPVPYVKQIKISTAGGRMIISSDGVWDALSAEAALDCCRGMPPDAAAAQIVKEALRADGLRDDTTCVVIDILPQEKPAVPSTPKKRLKRMFMSLFRKKHSESSSRSDKKYMGPDVVEELFEEGSAMLSKRLDTKYPVCNMFKLFMCAICQLELKPGEGISVHAGPSRSVKLRQWDGPFLCSSCQVKREGMEGKRPSGDFSKLPQVGIEKENMKHNEKVGQKGFSLGSAYWHASENSSCIRRKAPGQLPNCLRIGCRALGFSS</sequence>
<dbReference type="SMART" id="SM00332">
    <property type="entry name" value="PP2Cc"/>
    <property type="match status" value="1"/>
</dbReference>
<proteinExistence type="predicted"/>
<gene>
    <name evidence="2" type="ORF">V6N12_028562</name>
</gene>
<comment type="caution">
    <text evidence="2">The sequence shown here is derived from an EMBL/GenBank/DDBJ whole genome shotgun (WGS) entry which is preliminary data.</text>
</comment>
<dbReference type="InterPro" id="IPR036457">
    <property type="entry name" value="PPM-type-like_dom_sf"/>
</dbReference>
<dbReference type="InterPro" id="IPR015655">
    <property type="entry name" value="PP2C"/>
</dbReference>
<dbReference type="InterPro" id="IPR001932">
    <property type="entry name" value="PPM-type_phosphatase-like_dom"/>
</dbReference>
<dbReference type="CDD" id="cd00143">
    <property type="entry name" value="PP2Cc"/>
    <property type="match status" value="1"/>
</dbReference>
<dbReference type="Proteomes" id="UP001472677">
    <property type="component" value="Unassembled WGS sequence"/>
</dbReference>
<dbReference type="PROSITE" id="PS51746">
    <property type="entry name" value="PPM_2"/>
    <property type="match status" value="1"/>
</dbReference>
<dbReference type="EMBL" id="JBBPBM010000008">
    <property type="protein sequence ID" value="KAK8572509.1"/>
    <property type="molecule type" value="Genomic_DNA"/>
</dbReference>
<dbReference type="SUPFAM" id="SSF81606">
    <property type="entry name" value="PP2C-like"/>
    <property type="match status" value="1"/>
</dbReference>
<name>A0ABR2F677_9ROSI</name>
<evidence type="ECO:0000259" key="1">
    <source>
        <dbReference type="PROSITE" id="PS51746"/>
    </source>
</evidence>
<accession>A0ABR2F677</accession>
<dbReference type="Gene3D" id="3.60.40.10">
    <property type="entry name" value="PPM-type phosphatase domain"/>
    <property type="match status" value="1"/>
</dbReference>
<keyword evidence="3" id="KW-1185">Reference proteome</keyword>
<evidence type="ECO:0000313" key="3">
    <source>
        <dbReference type="Proteomes" id="UP001472677"/>
    </source>
</evidence>
<feature type="domain" description="PPM-type phosphatase" evidence="1">
    <location>
        <begin position="24"/>
        <end position="293"/>
    </location>
</feature>
<evidence type="ECO:0000313" key="2">
    <source>
        <dbReference type="EMBL" id="KAK8572509.1"/>
    </source>
</evidence>
<dbReference type="Pfam" id="PF00481">
    <property type="entry name" value="PP2C"/>
    <property type="match status" value="1"/>
</dbReference>
<reference evidence="2 3" key="1">
    <citation type="journal article" date="2024" name="G3 (Bethesda)">
        <title>Genome assembly of Hibiscus sabdariffa L. provides insights into metabolisms of medicinal natural products.</title>
        <authorList>
            <person name="Kim T."/>
        </authorList>
    </citation>
    <scope>NUCLEOTIDE SEQUENCE [LARGE SCALE GENOMIC DNA]</scope>
    <source>
        <strain evidence="2">TK-2024</strain>
        <tissue evidence="2">Old leaves</tissue>
    </source>
</reference>
<protein>
    <recommendedName>
        <fullName evidence="1">PPM-type phosphatase domain-containing protein</fullName>
    </recommendedName>
</protein>
<dbReference type="PANTHER" id="PTHR47992">
    <property type="entry name" value="PROTEIN PHOSPHATASE"/>
    <property type="match status" value="1"/>
</dbReference>
<organism evidence="2 3">
    <name type="scientific">Hibiscus sabdariffa</name>
    <name type="common">roselle</name>
    <dbReference type="NCBI Taxonomy" id="183260"/>
    <lineage>
        <taxon>Eukaryota</taxon>
        <taxon>Viridiplantae</taxon>
        <taxon>Streptophyta</taxon>
        <taxon>Embryophyta</taxon>
        <taxon>Tracheophyta</taxon>
        <taxon>Spermatophyta</taxon>
        <taxon>Magnoliopsida</taxon>
        <taxon>eudicotyledons</taxon>
        <taxon>Gunneridae</taxon>
        <taxon>Pentapetalae</taxon>
        <taxon>rosids</taxon>
        <taxon>malvids</taxon>
        <taxon>Malvales</taxon>
        <taxon>Malvaceae</taxon>
        <taxon>Malvoideae</taxon>
        <taxon>Hibiscus</taxon>
    </lineage>
</organism>